<evidence type="ECO:0000313" key="2">
    <source>
        <dbReference type="EMBL" id="GAN09766.1"/>
    </source>
</evidence>
<evidence type="ECO:0000313" key="3">
    <source>
        <dbReference type="Proteomes" id="UP000053815"/>
    </source>
</evidence>
<feature type="region of interest" description="Disordered" evidence="1">
    <location>
        <begin position="84"/>
        <end position="115"/>
    </location>
</feature>
<accession>A0A0C9MGG4</accession>
<name>A0A0C9MGG4_9FUNG</name>
<sequence>MCDFLIDIVPREEAVKTQSAPFEQQPQQQPQQPEYGSYYPAQGGVPQYAPQQSMEAAAYASYSQLTAEQMQQYQLQLQQYAAQQQQQQLAYPHGAESSTAAQQPSTNNNPSTKTE</sequence>
<reference evidence="2" key="1">
    <citation type="submission" date="2014-09" db="EMBL/GenBank/DDBJ databases">
        <title>Draft genome sequence of an oleaginous Mucoromycotina fungus Mucor ambiguus NBRC6742.</title>
        <authorList>
            <person name="Takeda I."/>
            <person name="Yamane N."/>
            <person name="Morita T."/>
            <person name="Tamano K."/>
            <person name="Machida M."/>
            <person name="Baker S."/>
            <person name="Koike H."/>
        </authorList>
    </citation>
    <scope>NUCLEOTIDE SEQUENCE</scope>
    <source>
        <strain evidence="2">NBRC 6742</strain>
    </source>
</reference>
<feature type="compositionally biased region" description="Polar residues" evidence="1">
    <location>
        <begin position="96"/>
        <end position="115"/>
    </location>
</feature>
<keyword evidence="3" id="KW-1185">Reference proteome</keyword>
<dbReference type="STRING" id="91626.A0A0C9MGG4"/>
<dbReference type="AlphaFoldDB" id="A0A0C9MGG4"/>
<dbReference type="EMBL" id="DF836579">
    <property type="protein sequence ID" value="GAN09766.1"/>
    <property type="molecule type" value="Genomic_DNA"/>
</dbReference>
<gene>
    <name evidence="2" type="ORF">MAM1_0290c09298</name>
</gene>
<evidence type="ECO:0000256" key="1">
    <source>
        <dbReference type="SAM" id="MobiDB-lite"/>
    </source>
</evidence>
<feature type="compositionally biased region" description="Low complexity" evidence="1">
    <location>
        <begin position="24"/>
        <end position="33"/>
    </location>
</feature>
<proteinExistence type="predicted"/>
<feature type="region of interest" description="Disordered" evidence="1">
    <location>
        <begin position="15"/>
        <end position="47"/>
    </location>
</feature>
<organism evidence="2">
    <name type="scientific">Mucor ambiguus</name>
    <dbReference type="NCBI Taxonomy" id="91626"/>
    <lineage>
        <taxon>Eukaryota</taxon>
        <taxon>Fungi</taxon>
        <taxon>Fungi incertae sedis</taxon>
        <taxon>Mucoromycota</taxon>
        <taxon>Mucoromycotina</taxon>
        <taxon>Mucoromycetes</taxon>
        <taxon>Mucorales</taxon>
        <taxon>Mucorineae</taxon>
        <taxon>Mucoraceae</taxon>
        <taxon>Mucor</taxon>
    </lineage>
</organism>
<dbReference type="Proteomes" id="UP000053815">
    <property type="component" value="Unassembled WGS sequence"/>
</dbReference>
<protein>
    <submittedName>
        <fullName evidence="2">Uncharacterized protein</fullName>
    </submittedName>
</protein>